<sequence length="81" mass="8858">SFLPASSMESPCRVSWPTTSTCGTIIFAVHRLTYAIANLRYTAFLPMWPVARYSASFALTSATRSRMHFLANTPGQGEVGV</sequence>
<accession>A0A812TSZ0</accession>
<dbReference type="Proteomes" id="UP000649617">
    <property type="component" value="Unassembled WGS sequence"/>
</dbReference>
<reference evidence="1" key="1">
    <citation type="submission" date="2021-02" db="EMBL/GenBank/DDBJ databases">
        <authorList>
            <person name="Dougan E. K."/>
            <person name="Rhodes N."/>
            <person name="Thang M."/>
            <person name="Chan C."/>
        </authorList>
    </citation>
    <scope>NUCLEOTIDE SEQUENCE</scope>
</reference>
<evidence type="ECO:0000313" key="2">
    <source>
        <dbReference type="Proteomes" id="UP000649617"/>
    </source>
</evidence>
<organism evidence="1 2">
    <name type="scientific">Symbiodinium pilosum</name>
    <name type="common">Dinoflagellate</name>
    <dbReference type="NCBI Taxonomy" id="2952"/>
    <lineage>
        <taxon>Eukaryota</taxon>
        <taxon>Sar</taxon>
        <taxon>Alveolata</taxon>
        <taxon>Dinophyceae</taxon>
        <taxon>Suessiales</taxon>
        <taxon>Symbiodiniaceae</taxon>
        <taxon>Symbiodinium</taxon>
    </lineage>
</organism>
<feature type="non-terminal residue" evidence="1">
    <location>
        <position position="1"/>
    </location>
</feature>
<gene>
    <name evidence="1" type="primary">ANKRD17</name>
    <name evidence="1" type="ORF">SPIL2461_LOCUS14614</name>
</gene>
<proteinExistence type="predicted"/>
<keyword evidence="2" id="KW-1185">Reference proteome</keyword>
<feature type="non-terminal residue" evidence="1">
    <location>
        <position position="81"/>
    </location>
</feature>
<evidence type="ECO:0000313" key="1">
    <source>
        <dbReference type="EMBL" id="CAE7549965.1"/>
    </source>
</evidence>
<name>A0A812TSZ0_SYMPI</name>
<protein>
    <submittedName>
        <fullName evidence="1">ANKRD17 protein</fullName>
    </submittedName>
</protein>
<dbReference type="AlphaFoldDB" id="A0A812TSZ0"/>
<dbReference type="EMBL" id="CAJNIZ010034025">
    <property type="protein sequence ID" value="CAE7549965.1"/>
    <property type="molecule type" value="Genomic_DNA"/>
</dbReference>
<comment type="caution">
    <text evidence="1">The sequence shown here is derived from an EMBL/GenBank/DDBJ whole genome shotgun (WGS) entry which is preliminary data.</text>
</comment>